<evidence type="ECO:0000313" key="3">
    <source>
        <dbReference type="Proteomes" id="UP000319756"/>
    </source>
</evidence>
<feature type="transmembrane region" description="Helical" evidence="1">
    <location>
        <begin position="112"/>
        <end position="130"/>
    </location>
</feature>
<dbReference type="Proteomes" id="UP000319756">
    <property type="component" value="Chromosome"/>
</dbReference>
<evidence type="ECO:0000313" key="2">
    <source>
        <dbReference type="EMBL" id="QDI90897.1"/>
    </source>
</evidence>
<dbReference type="OrthoDB" id="2866591at2"/>
<keyword evidence="3" id="KW-1185">Reference proteome</keyword>
<organism evidence="2 3">
    <name type="scientific">Salicibibacter halophilus</name>
    <dbReference type="NCBI Taxonomy" id="2502791"/>
    <lineage>
        <taxon>Bacteria</taxon>
        <taxon>Bacillati</taxon>
        <taxon>Bacillota</taxon>
        <taxon>Bacilli</taxon>
        <taxon>Bacillales</taxon>
        <taxon>Bacillaceae</taxon>
        <taxon>Salicibibacter</taxon>
    </lineage>
</organism>
<feature type="transmembrane region" description="Helical" evidence="1">
    <location>
        <begin position="42"/>
        <end position="64"/>
    </location>
</feature>
<feature type="transmembrane region" description="Helical" evidence="1">
    <location>
        <begin position="70"/>
        <end position="91"/>
    </location>
</feature>
<proteinExistence type="predicted"/>
<evidence type="ECO:0000256" key="1">
    <source>
        <dbReference type="SAM" id="Phobius"/>
    </source>
</evidence>
<dbReference type="AlphaFoldDB" id="A0A514LGB8"/>
<feature type="transmembrane region" description="Helical" evidence="1">
    <location>
        <begin position="12"/>
        <end position="30"/>
    </location>
</feature>
<keyword evidence="1" id="KW-1133">Transmembrane helix</keyword>
<dbReference type="EMBL" id="CP035485">
    <property type="protein sequence ID" value="QDI90897.1"/>
    <property type="molecule type" value="Genomic_DNA"/>
</dbReference>
<keyword evidence="1" id="KW-0472">Membrane</keyword>
<protein>
    <submittedName>
        <fullName evidence="2">Uncharacterized protein</fullName>
    </submittedName>
</protein>
<feature type="transmembrane region" description="Helical" evidence="1">
    <location>
        <begin position="136"/>
        <end position="155"/>
    </location>
</feature>
<reference evidence="3" key="1">
    <citation type="submission" date="2019-01" db="EMBL/GenBank/DDBJ databases">
        <title>Genomic analysis of Salicibibacter sp. NKC3-5.</title>
        <authorList>
            <person name="Oh Y.J."/>
        </authorList>
    </citation>
    <scope>NUCLEOTIDE SEQUENCE [LARGE SCALE GENOMIC DNA]</scope>
    <source>
        <strain evidence="3">NKC3-5</strain>
    </source>
</reference>
<keyword evidence="1" id="KW-0812">Transmembrane</keyword>
<dbReference type="KEGG" id="sale:EPH95_06645"/>
<dbReference type="RefSeq" id="WP_142088438.1">
    <property type="nucleotide sequence ID" value="NZ_CP035485.1"/>
</dbReference>
<gene>
    <name evidence="2" type="ORF">EPH95_06645</name>
</gene>
<sequence>MATTDGLNAFLHPFVMLLIIGSAVLIPRTGKRVSYFQRYTQGLYAILLSVTLIVLIVHIATLIFHMGYAINLLLIVPVSVGAVFMVMGNYLQRFKLPNDVSYSRVWNQKLRPFARIFVIGGAMMILAVFLPAMMLLFFIILTVMISILVISLFSGTKSA</sequence>
<accession>A0A514LGB8</accession>
<name>A0A514LGB8_9BACI</name>